<evidence type="ECO:0000313" key="1">
    <source>
        <dbReference type="EMBL" id="EFI27176.1"/>
    </source>
</evidence>
<evidence type="ECO:0000313" key="2">
    <source>
        <dbReference type="Proteomes" id="UP000001861"/>
    </source>
</evidence>
<dbReference type="InParanoid" id="D6RP25"/>
<dbReference type="VEuPathDB" id="FungiDB:CC1G_15001"/>
<proteinExistence type="predicted"/>
<name>D6RP25_COPC7</name>
<dbReference type="AlphaFoldDB" id="D6RP25"/>
<dbReference type="RefSeq" id="XP_002910670.1">
    <property type="nucleotide sequence ID" value="XM_002910624.1"/>
</dbReference>
<dbReference type="GeneID" id="9378707"/>
<protein>
    <submittedName>
        <fullName evidence="1">Uncharacterized protein</fullName>
    </submittedName>
</protein>
<gene>
    <name evidence="1" type="ORF">CC1G_15001</name>
</gene>
<reference evidence="1 2" key="1">
    <citation type="journal article" date="2010" name="Proc. Natl. Acad. Sci. U.S.A.">
        <title>Insights into evolution of multicellular fungi from the assembled chromosomes of the mushroom Coprinopsis cinerea (Coprinus cinereus).</title>
        <authorList>
            <person name="Stajich J.E."/>
            <person name="Wilke S.K."/>
            <person name="Ahren D."/>
            <person name="Au C.H."/>
            <person name="Birren B.W."/>
            <person name="Borodovsky M."/>
            <person name="Burns C."/>
            <person name="Canback B."/>
            <person name="Casselton L.A."/>
            <person name="Cheng C.K."/>
            <person name="Deng J."/>
            <person name="Dietrich F.S."/>
            <person name="Fargo D.C."/>
            <person name="Farman M.L."/>
            <person name="Gathman A.C."/>
            <person name="Goldberg J."/>
            <person name="Guigo R."/>
            <person name="Hoegger P.J."/>
            <person name="Hooker J.B."/>
            <person name="Huggins A."/>
            <person name="James T.Y."/>
            <person name="Kamada T."/>
            <person name="Kilaru S."/>
            <person name="Kodira C."/>
            <person name="Kues U."/>
            <person name="Kupfer D."/>
            <person name="Kwan H.S."/>
            <person name="Lomsadze A."/>
            <person name="Li W."/>
            <person name="Lilly W.W."/>
            <person name="Ma L.J."/>
            <person name="Mackey A.J."/>
            <person name="Manning G."/>
            <person name="Martin F."/>
            <person name="Muraguchi H."/>
            <person name="Natvig D.O."/>
            <person name="Palmerini H."/>
            <person name="Ramesh M.A."/>
            <person name="Rehmeyer C.J."/>
            <person name="Roe B.A."/>
            <person name="Shenoy N."/>
            <person name="Stanke M."/>
            <person name="Ter-Hovhannisyan V."/>
            <person name="Tunlid A."/>
            <person name="Velagapudi R."/>
            <person name="Vision T.J."/>
            <person name="Zeng Q."/>
            <person name="Zolan M.E."/>
            <person name="Pukkila P.J."/>
        </authorList>
    </citation>
    <scope>NUCLEOTIDE SEQUENCE [LARGE SCALE GENOMIC DNA]</scope>
    <source>
        <strain evidence="2">Okayama-7 / 130 / ATCC MYA-4618 / FGSC 9003</strain>
    </source>
</reference>
<dbReference type="Proteomes" id="UP000001861">
    <property type="component" value="Unassembled WGS sequence"/>
</dbReference>
<organism evidence="1 2">
    <name type="scientific">Coprinopsis cinerea (strain Okayama-7 / 130 / ATCC MYA-4618 / FGSC 9003)</name>
    <name type="common">Inky cap fungus</name>
    <name type="synonym">Hormographiella aspergillata</name>
    <dbReference type="NCBI Taxonomy" id="240176"/>
    <lineage>
        <taxon>Eukaryota</taxon>
        <taxon>Fungi</taxon>
        <taxon>Dikarya</taxon>
        <taxon>Basidiomycota</taxon>
        <taxon>Agaricomycotina</taxon>
        <taxon>Agaricomycetes</taxon>
        <taxon>Agaricomycetidae</taxon>
        <taxon>Agaricales</taxon>
        <taxon>Agaricineae</taxon>
        <taxon>Psathyrellaceae</taxon>
        <taxon>Coprinopsis</taxon>
    </lineage>
</organism>
<sequence>MQKEAVGGNCLEMSTAAMTVRRKWTLKSATVYHCRGGHTNPVCQRTNDKVKGFPNGNEALPCSAGSSTPVAGTTGGIMKANGSRARYGEAYRTFRGEIASQAQTTPARRYRSMVEFAPPLFEYISTSTQRKSTTLETAICVQESTTWCQARRDVGECWWRAGR</sequence>
<keyword evidence="2" id="KW-1185">Reference proteome</keyword>
<dbReference type="HOGENOM" id="CLU_1626960_0_0_1"/>
<dbReference type="KEGG" id="cci:CC1G_15001"/>
<dbReference type="EMBL" id="AACS02000008">
    <property type="protein sequence ID" value="EFI27176.1"/>
    <property type="molecule type" value="Genomic_DNA"/>
</dbReference>
<comment type="caution">
    <text evidence="1">The sequence shown here is derived from an EMBL/GenBank/DDBJ whole genome shotgun (WGS) entry which is preliminary data.</text>
</comment>
<accession>D6RP25</accession>